<reference evidence="1 2" key="1">
    <citation type="submission" date="2020-08" db="EMBL/GenBank/DDBJ databases">
        <title>The Agave Microbiome: Exploring the role of microbial communities in plant adaptations to desert environments.</title>
        <authorList>
            <person name="Partida-Martinez L.P."/>
        </authorList>
    </citation>
    <scope>NUCLEOTIDE SEQUENCE [LARGE SCALE GENOMIC DNA]</scope>
    <source>
        <strain evidence="1 2">AS3.12</strain>
    </source>
</reference>
<dbReference type="AlphaFoldDB" id="A0A7X0JHJ3"/>
<comment type="caution">
    <text evidence="1">The sequence shown here is derived from an EMBL/GenBank/DDBJ whole genome shotgun (WGS) entry which is preliminary data.</text>
</comment>
<evidence type="ECO:0000313" key="1">
    <source>
        <dbReference type="EMBL" id="MBB6507703.1"/>
    </source>
</evidence>
<accession>A0A7X0JHJ3</accession>
<organism evidence="1 2">
    <name type="scientific">Rhizobium soli</name>
    <dbReference type="NCBI Taxonomy" id="424798"/>
    <lineage>
        <taxon>Bacteria</taxon>
        <taxon>Pseudomonadati</taxon>
        <taxon>Pseudomonadota</taxon>
        <taxon>Alphaproteobacteria</taxon>
        <taxon>Hyphomicrobiales</taxon>
        <taxon>Rhizobiaceae</taxon>
        <taxon>Rhizobium/Agrobacterium group</taxon>
        <taxon>Rhizobium</taxon>
    </lineage>
</organism>
<sequence>MIKVLLIGLWVCIATIGGVYVSAQMSKAPVATEAEAAVVTTIVRGNPVSLPVINNGTVQGYFLGRISLSVDSMKSKHVQLPMEVVLTDQLFSLLMGEKMIDLKSVGTFDPESFRTKIKDGINAKLGDTVVANVLIEQLDYMSKETIDTNTARRGSNPIPAQKIVEGVKVEAPAAAPAH</sequence>
<gene>
    <name evidence="1" type="ORF">F4695_001035</name>
</gene>
<dbReference type="RefSeq" id="WP_113166219.1">
    <property type="nucleotide sequence ID" value="NZ_JACHBU010000002.1"/>
</dbReference>
<dbReference type="Proteomes" id="UP000585437">
    <property type="component" value="Unassembled WGS sequence"/>
</dbReference>
<name>A0A7X0JHJ3_9HYPH</name>
<keyword evidence="2" id="KW-1185">Reference proteome</keyword>
<keyword evidence="1" id="KW-0282">Flagellum</keyword>
<protein>
    <submittedName>
        <fullName evidence="1">Flagellar basal body-associated protein FliL</fullName>
    </submittedName>
</protein>
<dbReference type="EMBL" id="JACHBU010000002">
    <property type="protein sequence ID" value="MBB6507703.1"/>
    <property type="molecule type" value="Genomic_DNA"/>
</dbReference>
<proteinExistence type="predicted"/>
<evidence type="ECO:0000313" key="2">
    <source>
        <dbReference type="Proteomes" id="UP000585437"/>
    </source>
</evidence>
<keyword evidence="1" id="KW-0969">Cilium</keyword>
<keyword evidence="1" id="KW-0966">Cell projection</keyword>